<dbReference type="STRING" id="3775.A0A1Q3CU82"/>
<dbReference type="InParanoid" id="A0A1Q3CU82"/>
<dbReference type="PANTHER" id="PTHR31973:SF187">
    <property type="entry name" value="MUTATOR TRANSPOSASE MUDRA PROTEIN"/>
    <property type="match status" value="1"/>
</dbReference>
<evidence type="ECO:0000313" key="2">
    <source>
        <dbReference type="Proteomes" id="UP000187406"/>
    </source>
</evidence>
<sequence>MGDGCKWRMHASILSDEKTFMVKTMNPLNSCSRPMNIRVANSTWIANQLDDLLKADPNMCYELMQETLAKLYNVNAHPKQLYKARKKALEKNKGKHIKAYSYLYNYANLIKETNPGSIIKFGFETMQEDCVGPPKFQRMIICYEASKRRFQQGCMFFIGLDGCHLKGPYGGILLCAIALDGNQGLFPVAIAVVGVECKESWEFFLTCLYEAIGDGTEEHPLVTISYQTKVCKLFLFAYIYKLFISYIASNTNNDEYVLNIVLIV</sequence>
<keyword evidence="2" id="KW-1185">Reference proteome</keyword>
<dbReference type="PANTHER" id="PTHR31973">
    <property type="entry name" value="POLYPROTEIN, PUTATIVE-RELATED"/>
    <property type="match status" value="1"/>
</dbReference>
<evidence type="ECO:0000313" key="1">
    <source>
        <dbReference type="EMBL" id="GAV83787.1"/>
    </source>
</evidence>
<reference evidence="2" key="1">
    <citation type="submission" date="2016-04" db="EMBL/GenBank/DDBJ databases">
        <title>Cephalotus genome sequencing.</title>
        <authorList>
            <person name="Fukushima K."/>
            <person name="Hasebe M."/>
            <person name="Fang X."/>
        </authorList>
    </citation>
    <scope>NUCLEOTIDE SEQUENCE [LARGE SCALE GENOMIC DNA]</scope>
    <source>
        <strain evidence="2">cv. St1</strain>
    </source>
</reference>
<comment type="caution">
    <text evidence="1">The sequence shown here is derived from an EMBL/GenBank/DDBJ whole genome shotgun (WGS) entry which is preliminary data.</text>
</comment>
<evidence type="ECO:0008006" key="3">
    <source>
        <dbReference type="Google" id="ProtNLM"/>
    </source>
</evidence>
<accession>A0A1Q3CU82</accession>
<gene>
    <name evidence="1" type="ORF">CFOL_v3_27232</name>
</gene>
<proteinExistence type="predicted"/>
<protein>
    <recommendedName>
        <fullName evidence="3">MULE transposase domain-containing protein</fullName>
    </recommendedName>
</protein>
<dbReference type="OrthoDB" id="1427903at2759"/>
<dbReference type="AlphaFoldDB" id="A0A1Q3CU82"/>
<dbReference type="EMBL" id="BDDD01003010">
    <property type="protein sequence ID" value="GAV83787.1"/>
    <property type="molecule type" value="Genomic_DNA"/>
</dbReference>
<dbReference type="Proteomes" id="UP000187406">
    <property type="component" value="Unassembled WGS sequence"/>
</dbReference>
<name>A0A1Q3CU82_CEPFO</name>
<organism evidence="1 2">
    <name type="scientific">Cephalotus follicularis</name>
    <name type="common">Albany pitcher plant</name>
    <dbReference type="NCBI Taxonomy" id="3775"/>
    <lineage>
        <taxon>Eukaryota</taxon>
        <taxon>Viridiplantae</taxon>
        <taxon>Streptophyta</taxon>
        <taxon>Embryophyta</taxon>
        <taxon>Tracheophyta</taxon>
        <taxon>Spermatophyta</taxon>
        <taxon>Magnoliopsida</taxon>
        <taxon>eudicotyledons</taxon>
        <taxon>Gunneridae</taxon>
        <taxon>Pentapetalae</taxon>
        <taxon>rosids</taxon>
        <taxon>fabids</taxon>
        <taxon>Oxalidales</taxon>
        <taxon>Cephalotaceae</taxon>
        <taxon>Cephalotus</taxon>
    </lineage>
</organism>